<evidence type="ECO:0000313" key="2">
    <source>
        <dbReference type="EMBL" id="RDI67704.1"/>
    </source>
</evidence>
<sequence length="278" mass="29950">MLVFIDKSAPEGSREVPQKDFSAAAKALAGRVDPPTGGAGVLHKLLAVVVEEAIRDSEQMFTDADVIAAYRKLHRLAQARVAKWQADAETCRKFLGDKENQSRALQLTRAQRAQDKELGKLEQAQFVVITRGTDPTQALNIMTYETFGGLWPGPARDDKPSEEAASTQTGFGVKTTEEGRIEEWSLGALTGFATGGFLLIAAARPDTVRLPPEKVRGGGERGVCGFADQRLLGVALLSEGRVATDIQPLDRAIESILKRGADNAASALRDAVLRRSIV</sequence>
<proteinExistence type="predicted"/>
<gene>
    <name evidence="2" type="ORF">DFR76_102101</name>
</gene>
<dbReference type="Proteomes" id="UP000254869">
    <property type="component" value="Unassembled WGS sequence"/>
</dbReference>
<comment type="caution">
    <text evidence="2">The sequence shown here is derived from an EMBL/GenBank/DDBJ whole genome shotgun (WGS) entry which is preliminary data.</text>
</comment>
<dbReference type="RefSeq" id="WP_068005208.1">
    <property type="nucleotide sequence ID" value="NZ_QQBC01000002.1"/>
</dbReference>
<reference evidence="2 3" key="1">
    <citation type="submission" date="2018-07" db="EMBL/GenBank/DDBJ databases">
        <title>Genomic Encyclopedia of Type Strains, Phase IV (KMG-IV): sequencing the most valuable type-strain genomes for metagenomic binning, comparative biology and taxonomic classification.</title>
        <authorList>
            <person name="Goeker M."/>
        </authorList>
    </citation>
    <scope>NUCLEOTIDE SEQUENCE [LARGE SCALE GENOMIC DNA]</scope>
    <source>
        <strain evidence="2 3">DSM 44290</strain>
    </source>
</reference>
<protein>
    <submittedName>
        <fullName evidence="2">Uncharacterized protein</fullName>
    </submittedName>
</protein>
<dbReference type="AlphaFoldDB" id="A0A370IE47"/>
<name>A0A370IE47_9NOCA</name>
<organism evidence="2 3">
    <name type="scientific">Nocardia pseudobrasiliensis</name>
    <dbReference type="NCBI Taxonomy" id="45979"/>
    <lineage>
        <taxon>Bacteria</taxon>
        <taxon>Bacillati</taxon>
        <taxon>Actinomycetota</taxon>
        <taxon>Actinomycetes</taxon>
        <taxon>Mycobacteriales</taxon>
        <taxon>Nocardiaceae</taxon>
        <taxon>Nocardia</taxon>
    </lineage>
</organism>
<dbReference type="EMBL" id="QQBC01000002">
    <property type="protein sequence ID" value="RDI67704.1"/>
    <property type="molecule type" value="Genomic_DNA"/>
</dbReference>
<evidence type="ECO:0000256" key="1">
    <source>
        <dbReference type="SAM" id="MobiDB-lite"/>
    </source>
</evidence>
<accession>A0A370IE47</accession>
<keyword evidence="3" id="KW-1185">Reference proteome</keyword>
<feature type="region of interest" description="Disordered" evidence="1">
    <location>
        <begin position="153"/>
        <end position="172"/>
    </location>
</feature>
<evidence type="ECO:0000313" key="3">
    <source>
        <dbReference type="Proteomes" id="UP000254869"/>
    </source>
</evidence>